<reference evidence="1 2" key="1">
    <citation type="submission" date="2020-03" db="EMBL/GenBank/DDBJ databases">
        <title>Isolation and identification of active actinomycetes.</title>
        <authorList>
            <person name="Sun X."/>
        </authorList>
    </citation>
    <scope>NUCLEOTIDE SEQUENCE [LARGE SCALE GENOMIC DNA]</scope>
    <source>
        <strain evidence="1 2">NEAU-D13</strain>
    </source>
</reference>
<dbReference type="Proteomes" id="UP000481360">
    <property type="component" value="Unassembled WGS sequence"/>
</dbReference>
<comment type="caution">
    <text evidence="1">The sequence shown here is derived from an EMBL/GenBank/DDBJ whole genome shotgun (WGS) entry which is preliminary data.</text>
</comment>
<name>A0A7C9RLK6_9PSEU</name>
<evidence type="ECO:0000313" key="2">
    <source>
        <dbReference type="Proteomes" id="UP000481360"/>
    </source>
</evidence>
<dbReference type="EMBL" id="JAAMPJ010000001">
    <property type="protein sequence ID" value="NGY57909.1"/>
    <property type="molecule type" value="Genomic_DNA"/>
</dbReference>
<evidence type="ECO:0000313" key="1">
    <source>
        <dbReference type="EMBL" id="NGY57909.1"/>
    </source>
</evidence>
<keyword evidence="2" id="KW-1185">Reference proteome</keyword>
<proteinExistence type="predicted"/>
<accession>A0A7C9RLK6</accession>
<organism evidence="1 2">
    <name type="scientific">Lentzea alba</name>
    <dbReference type="NCBI Taxonomy" id="2714351"/>
    <lineage>
        <taxon>Bacteria</taxon>
        <taxon>Bacillati</taxon>
        <taxon>Actinomycetota</taxon>
        <taxon>Actinomycetes</taxon>
        <taxon>Pseudonocardiales</taxon>
        <taxon>Pseudonocardiaceae</taxon>
        <taxon>Lentzea</taxon>
    </lineage>
</organism>
<dbReference type="AlphaFoldDB" id="A0A7C9RLK6"/>
<sequence length="49" mass="5326">MERAFGHDQIEPVSGGSEEFFVLGNPQVGQGHRRAGSFHRRFATIAIGA</sequence>
<dbReference type="RefSeq" id="WP_166043608.1">
    <property type="nucleotide sequence ID" value="NZ_JAAMPJ010000001.1"/>
</dbReference>
<protein>
    <submittedName>
        <fullName evidence="1">Uncharacterized protein</fullName>
    </submittedName>
</protein>
<gene>
    <name evidence="1" type="ORF">G7043_03065</name>
</gene>